<dbReference type="AlphaFoldDB" id="A0AAN6KSY5"/>
<comment type="similarity">
    <text evidence="1">Belongs to the asparagine synthetase family.</text>
</comment>
<organism evidence="6 7">
    <name type="scientific">Friedmanniomyces endolithicus</name>
    <dbReference type="NCBI Taxonomy" id="329885"/>
    <lineage>
        <taxon>Eukaryota</taxon>
        <taxon>Fungi</taxon>
        <taxon>Dikarya</taxon>
        <taxon>Ascomycota</taxon>
        <taxon>Pezizomycotina</taxon>
        <taxon>Dothideomycetes</taxon>
        <taxon>Dothideomycetidae</taxon>
        <taxon>Mycosphaerellales</taxon>
        <taxon>Teratosphaeriaceae</taxon>
        <taxon>Friedmanniomyces</taxon>
    </lineage>
</organism>
<dbReference type="Proteomes" id="UP001175353">
    <property type="component" value="Unassembled WGS sequence"/>
</dbReference>
<dbReference type="PROSITE" id="PS51278">
    <property type="entry name" value="GATASE_TYPE_2"/>
    <property type="match status" value="1"/>
</dbReference>
<dbReference type="InterPro" id="IPR051786">
    <property type="entry name" value="ASN_synthetase/amidase"/>
</dbReference>
<dbReference type="InterPro" id="IPR033738">
    <property type="entry name" value="AsnB_N"/>
</dbReference>
<evidence type="ECO:0000313" key="6">
    <source>
        <dbReference type="EMBL" id="KAK0998034.1"/>
    </source>
</evidence>
<dbReference type="InterPro" id="IPR001962">
    <property type="entry name" value="Asn_synthase"/>
</dbReference>
<dbReference type="GO" id="GO:0005524">
    <property type="term" value="F:ATP binding"/>
    <property type="evidence" value="ECO:0007669"/>
    <property type="project" value="UniProtKB-KW"/>
</dbReference>
<protein>
    <recommendedName>
        <fullName evidence="5">Glutamine amidotransferase type-2 domain-containing protein</fullName>
    </recommendedName>
</protein>
<evidence type="ECO:0000259" key="5">
    <source>
        <dbReference type="PROSITE" id="PS51278"/>
    </source>
</evidence>
<dbReference type="CDD" id="cd01991">
    <property type="entry name" value="Asn_synthase_B_C"/>
    <property type="match status" value="1"/>
</dbReference>
<dbReference type="NCBIfam" id="TIGR01536">
    <property type="entry name" value="asn_synth_AEB"/>
    <property type="match status" value="1"/>
</dbReference>
<evidence type="ECO:0000256" key="4">
    <source>
        <dbReference type="ARBA" id="ARBA00022962"/>
    </source>
</evidence>
<dbReference type="SUPFAM" id="SSF52402">
    <property type="entry name" value="Adenine nucleotide alpha hydrolases-like"/>
    <property type="match status" value="1"/>
</dbReference>
<dbReference type="PANTHER" id="PTHR43284:SF1">
    <property type="entry name" value="ASPARAGINE SYNTHETASE"/>
    <property type="match status" value="1"/>
</dbReference>
<dbReference type="CDD" id="cd00712">
    <property type="entry name" value="AsnB"/>
    <property type="match status" value="1"/>
</dbReference>
<dbReference type="SUPFAM" id="SSF56235">
    <property type="entry name" value="N-terminal nucleophile aminohydrolases (Ntn hydrolases)"/>
    <property type="match status" value="1"/>
</dbReference>
<keyword evidence="7" id="KW-1185">Reference proteome</keyword>
<dbReference type="InterPro" id="IPR029055">
    <property type="entry name" value="Ntn_hydrolases_N"/>
</dbReference>
<dbReference type="Pfam" id="PF00733">
    <property type="entry name" value="Asn_synthase"/>
    <property type="match status" value="1"/>
</dbReference>
<dbReference type="GO" id="GO:0004066">
    <property type="term" value="F:asparagine synthase (glutamine-hydrolyzing) activity"/>
    <property type="evidence" value="ECO:0007669"/>
    <property type="project" value="InterPro"/>
</dbReference>
<comment type="caution">
    <text evidence="6">The sequence shown here is derived from an EMBL/GenBank/DDBJ whole genome shotgun (WGS) entry which is preliminary data.</text>
</comment>
<keyword evidence="4" id="KW-0315">Glutamine amidotransferase</keyword>
<dbReference type="GO" id="GO:0005829">
    <property type="term" value="C:cytosol"/>
    <property type="evidence" value="ECO:0007669"/>
    <property type="project" value="TreeGrafter"/>
</dbReference>
<dbReference type="Gene3D" id="3.60.20.10">
    <property type="entry name" value="Glutamine Phosphoribosylpyrophosphate, subunit 1, domain 1"/>
    <property type="match status" value="1"/>
</dbReference>
<name>A0AAN6KSY5_9PEZI</name>
<sequence length="765" mass="86282">MCGISCILSLVNAAQRHGNEQPRNGEHKAALGAESQKLDKELDASLAQIAHRGPDGCGKWIGEDWYSGISHLPSLTTTLTHGLPWTNVTPALGHVRLSINDLSPSAAQPFHSPAHGIHAVVNGEFYDYDAIRARLETETQYPFTSRSDSEIIIALYLHYGLNFTEHLRGEFACVLWDERREVFVAVRDRYGIKPLFWTIQDDGHGAGGKRLLVAAEMKAFLPLGWEPEWDVRSLKDAGWNHDTRTLFKGVQKIRPGHYMTCQSFGHVEERPYWDTSFPDKVRRFFERAIGGFLNLETLRHQCRISWHRFSTRNSLLTLSKRTIDARTPQELIEGVRERMLEAVRLRLRADVPIGVYLSGGIDSSVIAGMVSHLVKEQNVSVGSASPTDRVTCFSVAFDEDSGFDESSIANRTAEWLGVKYIKKLMNEEELAKRFEDAVWHCEQHNPDLNFVGKFALSEVPQEAGYKVVLTGEGADEVFAGYPVYLPDYLREPDTAYEAHNPLPEPERLQQLELAEEEAREHYRSIGADAGNSAIGVPRLMLNNISTIDGMTAFQPDVFASWTDTAHAACDPHMVIACNPDGITRHLINSKWHPLHSALYVWSKGNLPNIFLTCLGDRTEMAHSIEARTPFLDHRLTEYVNALPPSVKLRWSPERRRFVEKWVLREASKPFITQELYERKKHPYSAPTRYPRGGPLWRLMGGLLTREKVEGLGFVGWEKVEGLVEEAFGEEGSPRAMRLALVVVAWVVMAERFGVRTARPEGGLSR</sequence>
<evidence type="ECO:0000256" key="1">
    <source>
        <dbReference type="ARBA" id="ARBA00005752"/>
    </source>
</evidence>
<accession>A0AAN6KSY5</accession>
<evidence type="ECO:0000256" key="3">
    <source>
        <dbReference type="ARBA" id="ARBA00022840"/>
    </source>
</evidence>
<evidence type="ECO:0000256" key="2">
    <source>
        <dbReference type="ARBA" id="ARBA00022741"/>
    </source>
</evidence>
<reference evidence="6" key="1">
    <citation type="submission" date="2023-06" db="EMBL/GenBank/DDBJ databases">
        <title>Black Yeasts Isolated from many extreme environments.</title>
        <authorList>
            <person name="Coleine C."/>
            <person name="Stajich J.E."/>
            <person name="Selbmann L."/>
        </authorList>
    </citation>
    <scope>NUCLEOTIDE SEQUENCE</scope>
    <source>
        <strain evidence="6">CCFEE 5200</strain>
    </source>
</reference>
<evidence type="ECO:0000313" key="7">
    <source>
        <dbReference type="Proteomes" id="UP001175353"/>
    </source>
</evidence>
<gene>
    <name evidence="6" type="ORF">LTR91_006498</name>
</gene>
<dbReference type="Gene3D" id="3.40.50.620">
    <property type="entry name" value="HUPs"/>
    <property type="match status" value="2"/>
</dbReference>
<feature type="domain" description="Glutamine amidotransferase type-2" evidence="5">
    <location>
        <begin position="2"/>
        <end position="264"/>
    </location>
</feature>
<dbReference type="InterPro" id="IPR006426">
    <property type="entry name" value="Asn_synth_AEB"/>
</dbReference>
<proteinExistence type="inferred from homology"/>
<dbReference type="Pfam" id="PF13537">
    <property type="entry name" value="GATase_7"/>
    <property type="match status" value="1"/>
</dbReference>
<keyword evidence="2" id="KW-0547">Nucleotide-binding</keyword>
<dbReference type="InterPro" id="IPR017932">
    <property type="entry name" value="GATase_2_dom"/>
</dbReference>
<keyword evidence="3" id="KW-0067">ATP-binding</keyword>
<dbReference type="PANTHER" id="PTHR43284">
    <property type="entry name" value="ASPARAGINE SYNTHETASE (GLUTAMINE-HYDROLYZING)"/>
    <property type="match status" value="1"/>
</dbReference>
<dbReference type="InterPro" id="IPR014729">
    <property type="entry name" value="Rossmann-like_a/b/a_fold"/>
</dbReference>
<dbReference type="EMBL" id="JAUJLE010000044">
    <property type="protein sequence ID" value="KAK0998034.1"/>
    <property type="molecule type" value="Genomic_DNA"/>
</dbReference>
<dbReference type="GO" id="GO:0006529">
    <property type="term" value="P:asparagine biosynthetic process"/>
    <property type="evidence" value="ECO:0007669"/>
    <property type="project" value="InterPro"/>
</dbReference>